<accession>A0A4Z2D196</accession>
<dbReference type="GO" id="GO:0015074">
    <property type="term" value="P:DNA integration"/>
    <property type="evidence" value="ECO:0007669"/>
    <property type="project" value="InterPro"/>
</dbReference>
<dbReference type="InterPro" id="IPR036397">
    <property type="entry name" value="RNaseH_sf"/>
</dbReference>
<name>A0A4Z2D196_SCHJA</name>
<dbReference type="OrthoDB" id="7758825at2759"/>
<gene>
    <name evidence="2" type="ORF">EWB00_005574</name>
</gene>
<dbReference type="GO" id="GO:0003676">
    <property type="term" value="F:nucleic acid binding"/>
    <property type="evidence" value="ECO:0007669"/>
    <property type="project" value="InterPro"/>
</dbReference>
<feature type="domain" description="Integrase catalytic" evidence="1">
    <location>
        <begin position="3"/>
        <end position="109"/>
    </location>
</feature>
<dbReference type="InterPro" id="IPR050951">
    <property type="entry name" value="Retrovirus_Pol_polyprotein"/>
</dbReference>
<evidence type="ECO:0000313" key="3">
    <source>
        <dbReference type="Proteomes" id="UP000311919"/>
    </source>
</evidence>
<dbReference type="Gene3D" id="3.30.420.10">
    <property type="entry name" value="Ribonuclease H-like superfamily/Ribonuclease H"/>
    <property type="match status" value="1"/>
</dbReference>
<reference evidence="2 3" key="1">
    <citation type="submission" date="2019-03" db="EMBL/GenBank/DDBJ databases">
        <title>An improved genome assembly of the fluke Schistosoma japonicum.</title>
        <authorList>
            <person name="Hu W."/>
            <person name="Luo F."/>
            <person name="Yin M."/>
            <person name="Mo X."/>
            <person name="Sun C."/>
            <person name="Wu Q."/>
            <person name="Zhu B."/>
            <person name="Xiang M."/>
            <person name="Wang J."/>
            <person name="Wang Y."/>
            <person name="Zhang T."/>
            <person name="Xu B."/>
            <person name="Zheng H."/>
            <person name="Feng Z."/>
        </authorList>
    </citation>
    <scope>NUCLEOTIDE SEQUENCE [LARGE SCALE GENOMIC DNA]</scope>
    <source>
        <strain evidence="2">HuSjv2</strain>
        <tissue evidence="2">Worms</tissue>
    </source>
</reference>
<dbReference type="Pfam" id="PF00665">
    <property type="entry name" value="rve"/>
    <property type="match status" value="1"/>
</dbReference>
<dbReference type="SUPFAM" id="SSF53098">
    <property type="entry name" value="Ribonuclease H-like"/>
    <property type="match status" value="1"/>
</dbReference>
<evidence type="ECO:0000313" key="2">
    <source>
        <dbReference type="EMBL" id="TNN10252.1"/>
    </source>
</evidence>
<dbReference type="PANTHER" id="PTHR37984">
    <property type="entry name" value="PROTEIN CBG26694"/>
    <property type="match status" value="1"/>
</dbReference>
<keyword evidence="3" id="KW-1185">Reference proteome</keyword>
<proteinExistence type="predicted"/>
<dbReference type="AlphaFoldDB" id="A0A4Z2D196"/>
<comment type="caution">
    <text evidence="2">The sequence shown here is derived from an EMBL/GenBank/DDBJ whole genome shotgun (WGS) entry which is preliminary data.</text>
</comment>
<evidence type="ECO:0000259" key="1">
    <source>
        <dbReference type="PROSITE" id="PS50994"/>
    </source>
</evidence>
<sequence>MAEVNKPWIRLHVDNAGPVNGRYFLVEVDAYSKWPEIFSVRIPNTSETIFHARQLFGKFGAPNILVLHNGSQFISAEFANFCQRYGLEHIRIPPYHPQSNDQAEICGYF</sequence>
<dbReference type="InterPro" id="IPR001584">
    <property type="entry name" value="Integrase_cat-core"/>
</dbReference>
<dbReference type="PANTHER" id="PTHR37984:SF5">
    <property type="entry name" value="PROTEIN NYNRIN-LIKE"/>
    <property type="match status" value="1"/>
</dbReference>
<protein>
    <recommendedName>
        <fullName evidence="1">Integrase catalytic domain-containing protein</fullName>
    </recommendedName>
</protein>
<dbReference type="InterPro" id="IPR012337">
    <property type="entry name" value="RNaseH-like_sf"/>
</dbReference>
<dbReference type="EMBL" id="SKCS01000365">
    <property type="protein sequence ID" value="TNN10252.1"/>
    <property type="molecule type" value="Genomic_DNA"/>
</dbReference>
<organism evidence="2 3">
    <name type="scientific">Schistosoma japonicum</name>
    <name type="common">Blood fluke</name>
    <dbReference type="NCBI Taxonomy" id="6182"/>
    <lineage>
        <taxon>Eukaryota</taxon>
        <taxon>Metazoa</taxon>
        <taxon>Spiralia</taxon>
        <taxon>Lophotrochozoa</taxon>
        <taxon>Platyhelminthes</taxon>
        <taxon>Trematoda</taxon>
        <taxon>Digenea</taxon>
        <taxon>Strigeidida</taxon>
        <taxon>Schistosomatoidea</taxon>
        <taxon>Schistosomatidae</taxon>
        <taxon>Schistosoma</taxon>
    </lineage>
</organism>
<dbReference type="PROSITE" id="PS50994">
    <property type="entry name" value="INTEGRASE"/>
    <property type="match status" value="1"/>
</dbReference>
<dbReference type="Proteomes" id="UP000311919">
    <property type="component" value="Unassembled WGS sequence"/>
</dbReference>
<dbReference type="STRING" id="6182.A0A4Z2D196"/>